<dbReference type="Pfam" id="PF00128">
    <property type="entry name" value="Alpha-amylase"/>
    <property type="match status" value="1"/>
</dbReference>
<dbReference type="PANTHER" id="PTHR10357:SF213">
    <property type="entry name" value="ALPHA AMYLASE CATALYTIC REGION"/>
    <property type="match status" value="1"/>
</dbReference>
<dbReference type="Gene3D" id="3.90.400.10">
    <property type="entry name" value="Oligo-1,6-glucosidase, Domain 2"/>
    <property type="match status" value="1"/>
</dbReference>
<evidence type="ECO:0000259" key="1">
    <source>
        <dbReference type="SMART" id="SM00642"/>
    </source>
</evidence>
<evidence type="ECO:0000313" key="3">
    <source>
        <dbReference type="Proteomes" id="UP001597475"/>
    </source>
</evidence>
<sequence length="533" mass="57480">MLNSALDARLRPNFDDDRDADTFLLRLERYAPELIGSLEAAYGPERTPALLDEVLEVMLLAFHNRPGDLKQLDEARLLRPDWAQESGMLGYVADAARFAGNLQGVRERLEYLRGLGVTSLHLTDLFQVDGSGATQGHHAVRPEIGTLDDLSALARSFRAQGIHLSVDVPLDKVAATHPWAQRAAAGDPQFTAYFVSPTSGAPAWTLDWSQPAVFRASVDLLLVLAGRGAEVLRLSGLRALAAGAGPAREEATLRALRACVRVVAPAVLFQAGADAALQDRQDSALHDTRRWLGERAHHGQLCDLAEHPTLTGGLWTSLHAADTAPLVRALQHTPPKPDSATWTLNLRGGGPDMTALLGDLDSAAAREDEAGTNAAISRLRLLHALILGFGGLPALHHGNELGQRSGPPERALAEELREGINTPAGRVFAWTLKLVAARRALPHLHARVESRAVPSPDPRVLLLRRDHPLGVMLGVYNFSAESLPFPASLLRDTLGGGAVDHLSGERFTFGRPTVRLDPYRALWLTSPEEGQAG</sequence>
<proteinExistence type="predicted"/>
<feature type="domain" description="Glycosyl hydrolase family 13 catalytic" evidence="1">
    <location>
        <begin position="86"/>
        <end position="438"/>
    </location>
</feature>
<dbReference type="EMBL" id="JBHUMK010000043">
    <property type="protein sequence ID" value="MFD2609760.1"/>
    <property type="molecule type" value="Genomic_DNA"/>
</dbReference>
<gene>
    <name evidence="2" type="ORF">ACFSR9_09985</name>
</gene>
<name>A0ABW5P423_9DEIO</name>
<dbReference type="Proteomes" id="UP001597475">
    <property type="component" value="Unassembled WGS sequence"/>
</dbReference>
<dbReference type="Gene3D" id="3.20.20.80">
    <property type="entry name" value="Glycosidases"/>
    <property type="match status" value="3"/>
</dbReference>
<keyword evidence="3" id="KW-1185">Reference proteome</keyword>
<dbReference type="Pfam" id="PF22582">
    <property type="entry name" value="Amylosucrase_C-like"/>
    <property type="match status" value="1"/>
</dbReference>
<dbReference type="SUPFAM" id="SSF51445">
    <property type="entry name" value="(Trans)glycosidases"/>
    <property type="match status" value="1"/>
</dbReference>
<reference evidence="3" key="1">
    <citation type="journal article" date="2019" name="Int. J. Syst. Evol. Microbiol.">
        <title>The Global Catalogue of Microorganisms (GCM) 10K type strain sequencing project: providing services to taxonomists for standard genome sequencing and annotation.</title>
        <authorList>
            <consortium name="The Broad Institute Genomics Platform"/>
            <consortium name="The Broad Institute Genome Sequencing Center for Infectious Disease"/>
            <person name="Wu L."/>
            <person name="Ma J."/>
        </authorList>
    </citation>
    <scope>NUCLEOTIDE SEQUENCE [LARGE SCALE GENOMIC DNA]</scope>
    <source>
        <strain evidence="3">KCTC 33842</strain>
    </source>
</reference>
<organism evidence="2 3">
    <name type="scientific">Deinococcus taklimakanensis</name>
    <dbReference type="NCBI Taxonomy" id="536443"/>
    <lineage>
        <taxon>Bacteria</taxon>
        <taxon>Thermotogati</taxon>
        <taxon>Deinococcota</taxon>
        <taxon>Deinococci</taxon>
        <taxon>Deinococcales</taxon>
        <taxon>Deinococcaceae</taxon>
        <taxon>Deinococcus</taxon>
    </lineage>
</organism>
<dbReference type="InterPro" id="IPR013780">
    <property type="entry name" value="Glyco_hydro_b"/>
</dbReference>
<comment type="caution">
    <text evidence="2">The sequence shown here is derived from an EMBL/GenBank/DDBJ whole genome shotgun (WGS) entry which is preliminary data.</text>
</comment>
<dbReference type="InterPro" id="IPR006047">
    <property type="entry name" value="GH13_cat_dom"/>
</dbReference>
<dbReference type="PANTHER" id="PTHR10357">
    <property type="entry name" value="ALPHA-AMYLASE FAMILY MEMBER"/>
    <property type="match status" value="1"/>
</dbReference>
<dbReference type="Gene3D" id="2.60.40.1180">
    <property type="entry name" value="Golgi alpha-mannosidase II"/>
    <property type="match status" value="1"/>
</dbReference>
<dbReference type="InterPro" id="IPR055218">
    <property type="entry name" value="Amylosucrase_C"/>
</dbReference>
<dbReference type="RefSeq" id="WP_386845379.1">
    <property type="nucleotide sequence ID" value="NZ_JBHUMK010000043.1"/>
</dbReference>
<dbReference type="Gene3D" id="1.10.1740.10">
    <property type="match status" value="1"/>
</dbReference>
<dbReference type="SMART" id="SM00642">
    <property type="entry name" value="Aamy"/>
    <property type="match status" value="1"/>
</dbReference>
<keyword evidence="2" id="KW-0378">Hydrolase</keyword>
<protein>
    <submittedName>
        <fullName evidence="2">Alpha-amylase family glycosyl hydrolase</fullName>
    </submittedName>
</protein>
<dbReference type="InterPro" id="IPR045857">
    <property type="entry name" value="O16G_dom_2"/>
</dbReference>
<dbReference type="GO" id="GO:0016787">
    <property type="term" value="F:hydrolase activity"/>
    <property type="evidence" value="ECO:0007669"/>
    <property type="project" value="UniProtKB-KW"/>
</dbReference>
<evidence type="ECO:0000313" key="2">
    <source>
        <dbReference type="EMBL" id="MFD2609760.1"/>
    </source>
</evidence>
<accession>A0ABW5P423</accession>
<dbReference type="InterPro" id="IPR017853">
    <property type="entry name" value="GH"/>
</dbReference>